<evidence type="ECO:0000256" key="2">
    <source>
        <dbReference type="ARBA" id="ARBA00022525"/>
    </source>
</evidence>
<feature type="compositionally biased region" description="Basic and acidic residues" evidence="6">
    <location>
        <begin position="68"/>
        <end position="78"/>
    </location>
</feature>
<dbReference type="FunFam" id="1.10.640.10:FF:000003">
    <property type="entry name" value="chorion peroxidase"/>
    <property type="match status" value="1"/>
</dbReference>
<dbReference type="GO" id="GO:0004601">
    <property type="term" value="F:peroxidase activity"/>
    <property type="evidence" value="ECO:0007669"/>
    <property type="project" value="UniProtKB-KW"/>
</dbReference>
<evidence type="ECO:0000313" key="9">
    <source>
        <dbReference type="Proteomes" id="UP000242188"/>
    </source>
</evidence>
<evidence type="ECO:0000256" key="5">
    <source>
        <dbReference type="PIRSR" id="PIRSR619791-2"/>
    </source>
</evidence>
<keyword evidence="3 7" id="KW-0732">Signal</keyword>
<organism evidence="8 9">
    <name type="scientific">Mizuhopecten yessoensis</name>
    <name type="common">Japanese scallop</name>
    <name type="synonym">Patinopecten yessoensis</name>
    <dbReference type="NCBI Taxonomy" id="6573"/>
    <lineage>
        <taxon>Eukaryota</taxon>
        <taxon>Metazoa</taxon>
        <taxon>Spiralia</taxon>
        <taxon>Lophotrochozoa</taxon>
        <taxon>Mollusca</taxon>
        <taxon>Bivalvia</taxon>
        <taxon>Autobranchia</taxon>
        <taxon>Pteriomorphia</taxon>
        <taxon>Pectinida</taxon>
        <taxon>Pectinoidea</taxon>
        <taxon>Pectinidae</taxon>
        <taxon>Mizuhopecten</taxon>
    </lineage>
</organism>
<dbReference type="InterPro" id="IPR010255">
    <property type="entry name" value="Haem_peroxidase_sf"/>
</dbReference>
<dbReference type="AlphaFoldDB" id="A0A210PSL9"/>
<feature type="signal peptide" evidence="7">
    <location>
        <begin position="1"/>
        <end position="26"/>
    </location>
</feature>
<keyword evidence="5" id="KW-0408">Iron</keyword>
<dbReference type="SUPFAM" id="SSF48113">
    <property type="entry name" value="Heme-dependent peroxidases"/>
    <property type="match status" value="1"/>
</dbReference>
<comment type="caution">
    <text evidence="8">The sequence shown here is derived from an EMBL/GenBank/DDBJ whole genome shotgun (WGS) entry which is preliminary data.</text>
</comment>
<evidence type="ECO:0000256" key="1">
    <source>
        <dbReference type="ARBA" id="ARBA00004613"/>
    </source>
</evidence>
<dbReference type="GO" id="GO:0020037">
    <property type="term" value="F:heme binding"/>
    <property type="evidence" value="ECO:0007669"/>
    <property type="project" value="InterPro"/>
</dbReference>
<keyword evidence="9" id="KW-1185">Reference proteome</keyword>
<dbReference type="GO" id="GO:0005576">
    <property type="term" value="C:extracellular region"/>
    <property type="evidence" value="ECO:0007669"/>
    <property type="project" value="UniProtKB-SubCell"/>
</dbReference>
<keyword evidence="4" id="KW-0325">Glycoprotein</keyword>
<dbReference type="GO" id="GO:0006979">
    <property type="term" value="P:response to oxidative stress"/>
    <property type="evidence" value="ECO:0007669"/>
    <property type="project" value="InterPro"/>
</dbReference>
<protein>
    <submittedName>
        <fullName evidence="8">Myeloperoxidase</fullName>
    </submittedName>
</protein>
<dbReference type="PRINTS" id="PR00457">
    <property type="entry name" value="ANPEROXIDASE"/>
</dbReference>
<gene>
    <name evidence="8" type="ORF">KP79_PYT19852</name>
</gene>
<evidence type="ECO:0000256" key="3">
    <source>
        <dbReference type="ARBA" id="ARBA00022729"/>
    </source>
</evidence>
<dbReference type="OrthoDB" id="6505174at2759"/>
<dbReference type="PANTHER" id="PTHR11475:SF4">
    <property type="entry name" value="CHORION PEROXIDASE"/>
    <property type="match status" value="1"/>
</dbReference>
<proteinExistence type="predicted"/>
<evidence type="ECO:0000256" key="7">
    <source>
        <dbReference type="SAM" id="SignalP"/>
    </source>
</evidence>
<keyword evidence="2" id="KW-0964">Secreted</keyword>
<comment type="subcellular location">
    <subcellularLocation>
        <location evidence="1">Secreted</location>
    </subcellularLocation>
</comment>
<dbReference type="EMBL" id="NEDP02005525">
    <property type="protein sequence ID" value="OWF39452.1"/>
    <property type="molecule type" value="Genomic_DNA"/>
</dbReference>
<dbReference type="CDD" id="cd09823">
    <property type="entry name" value="peroxinectin_like"/>
    <property type="match status" value="1"/>
</dbReference>
<dbReference type="Proteomes" id="UP000242188">
    <property type="component" value="Unassembled WGS sequence"/>
</dbReference>
<accession>A0A210PSL9</accession>
<dbReference type="Pfam" id="PF03098">
    <property type="entry name" value="An_peroxidase"/>
    <property type="match status" value="1"/>
</dbReference>
<dbReference type="InterPro" id="IPR019791">
    <property type="entry name" value="Haem_peroxidase_animal"/>
</dbReference>
<keyword evidence="8" id="KW-0560">Oxidoreductase</keyword>
<feature type="region of interest" description="Disordered" evidence="6">
    <location>
        <begin position="68"/>
        <end position="87"/>
    </location>
</feature>
<dbReference type="InterPro" id="IPR037120">
    <property type="entry name" value="Haem_peroxidase_sf_animal"/>
</dbReference>
<name>A0A210PSL9_MIZYE</name>
<dbReference type="GO" id="GO:0046872">
    <property type="term" value="F:metal ion binding"/>
    <property type="evidence" value="ECO:0007669"/>
    <property type="project" value="UniProtKB-KW"/>
</dbReference>
<feature type="binding site" description="axial binding residue" evidence="5">
    <location>
        <position position="472"/>
    </location>
    <ligand>
        <name>heme b</name>
        <dbReference type="ChEBI" id="CHEBI:60344"/>
    </ligand>
    <ligandPart>
        <name>Fe</name>
        <dbReference type="ChEBI" id="CHEBI:18248"/>
    </ligandPart>
</feature>
<dbReference type="Gene3D" id="1.10.640.10">
    <property type="entry name" value="Haem peroxidase domain superfamily, animal type"/>
    <property type="match status" value="1"/>
</dbReference>
<keyword evidence="8" id="KW-0575">Peroxidase</keyword>
<feature type="chain" id="PRO_5012713261" evidence="7">
    <location>
        <begin position="27"/>
        <end position="727"/>
    </location>
</feature>
<sequence length="727" mass="82727">MEAFCRGLLVAIVVTCILSPIKPVGASKNKGKKLPTEEEIHFTELIQNAIEYAEKAWAEDTLKKSESYKHGVDTKNQRSSDGQLSLFADEDPKGERLEELAYISLEATKKLERSSNVSISTIRSSKTWLKIWKTLIHAYCDKTKITCDPNALYRSANGSCNNLHHPTWGMAFTPQLRFLPPTYDDWIDLPRTKCHSGRTLPSARKISNTMFCEHDKLRIAKNHTIMVMAWGQFIDHDVIFTPLFKGANGSAISCCDKDSDQTRPECFPIEIPGDDPHFKNKTCMNFVRSTASPSHSCLPAPREQLNQVTSYIDASTVYGSSEKETKSLRTMKKGKLLTSKGGLPPAGKEKSCVLQHPKEYCFRAGDKRVNVVPNLSATHILFINEHNRIAKKLARLNRHWTDEITFQETRKIIIALMQHITYREYLPKTLNADHMSHYGLNYYPGNYNNVYDPSKNTGTRNSFAAAAFRYGHSQIPPTQSVLAEDHITYKHYPLEETYHKPFLTQEDKGKNVAGLLRWLSTEPTTCNDRVFEPQVRDLLFLDKKGNSFDLPAINIQRGRDHGMPCYNEWREWCNLPVAKSFEVREGGLVDHDPVCAGLLKKAYGHVNDIDLYAGAISEQHIPNGEVGPTFACIIARQFHAYKYGDRFWYEQVDKPTAFTRAQLKQIKKITLSKISCDNFKIRKIQKDSFTTISPSNPLTDCKTLPKLKLRPWKETIAQTKKKHGSNY</sequence>
<dbReference type="PANTHER" id="PTHR11475">
    <property type="entry name" value="OXIDASE/PEROXIDASE"/>
    <property type="match status" value="1"/>
</dbReference>
<dbReference type="PROSITE" id="PS50292">
    <property type="entry name" value="PEROXIDASE_3"/>
    <property type="match status" value="1"/>
</dbReference>
<keyword evidence="5" id="KW-0349">Heme</keyword>
<evidence type="ECO:0000313" key="8">
    <source>
        <dbReference type="EMBL" id="OWF39452.1"/>
    </source>
</evidence>
<evidence type="ECO:0000256" key="6">
    <source>
        <dbReference type="SAM" id="MobiDB-lite"/>
    </source>
</evidence>
<reference evidence="8 9" key="1">
    <citation type="journal article" date="2017" name="Nat. Ecol. Evol.">
        <title>Scallop genome provides insights into evolution of bilaterian karyotype and development.</title>
        <authorList>
            <person name="Wang S."/>
            <person name="Zhang J."/>
            <person name="Jiao W."/>
            <person name="Li J."/>
            <person name="Xun X."/>
            <person name="Sun Y."/>
            <person name="Guo X."/>
            <person name="Huan P."/>
            <person name="Dong B."/>
            <person name="Zhang L."/>
            <person name="Hu X."/>
            <person name="Sun X."/>
            <person name="Wang J."/>
            <person name="Zhao C."/>
            <person name="Wang Y."/>
            <person name="Wang D."/>
            <person name="Huang X."/>
            <person name="Wang R."/>
            <person name="Lv J."/>
            <person name="Li Y."/>
            <person name="Zhang Z."/>
            <person name="Liu B."/>
            <person name="Lu W."/>
            <person name="Hui Y."/>
            <person name="Liang J."/>
            <person name="Zhou Z."/>
            <person name="Hou R."/>
            <person name="Li X."/>
            <person name="Liu Y."/>
            <person name="Li H."/>
            <person name="Ning X."/>
            <person name="Lin Y."/>
            <person name="Zhao L."/>
            <person name="Xing Q."/>
            <person name="Dou J."/>
            <person name="Li Y."/>
            <person name="Mao J."/>
            <person name="Guo H."/>
            <person name="Dou H."/>
            <person name="Li T."/>
            <person name="Mu C."/>
            <person name="Jiang W."/>
            <person name="Fu Q."/>
            <person name="Fu X."/>
            <person name="Miao Y."/>
            <person name="Liu J."/>
            <person name="Yu Q."/>
            <person name="Li R."/>
            <person name="Liao H."/>
            <person name="Li X."/>
            <person name="Kong Y."/>
            <person name="Jiang Z."/>
            <person name="Chourrout D."/>
            <person name="Li R."/>
            <person name="Bao Z."/>
        </authorList>
    </citation>
    <scope>NUCLEOTIDE SEQUENCE [LARGE SCALE GENOMIC DNA]</scope>
    <source>
        <strain evidence="8 9">PY_sf001</strain>
    </source>
</reference>
<evidence type="ECO:0000256" key="4">
    <source>
        <dbReference type="ARBA" id="ARBA00023180"/>
    </source>
</evidence>
<keyword evidence="5" id="KW-0479">Metal-binding</keyword>